<proteinExistence type="predicted"/>
<protein>
    <recommendedName>
        <fullName evidence="1">Methyltransferase domain-containing protein</fullName>
    </recommendedName>
</protein>
<dbReference type="InterPro" id="IPR052220">
    <property type="entry name" value="METTL25"/>
</dbReference>
<evidence type="ECO:0000313" key="2">
    <source>
        <dbReference type="EMBL" id="DBA23884.1"/>
    </source>
</evidence>
<keyword evidence="3" id="KW-1185">Reference proteome</keyword>
<organism evidence="2 3">
    <name type="scientific">Pyxicephalus adspersus</name>
    <name type="common">African bullfrog</name>
    <dbReference type="NCBI Taxonomy" id="30357"/>
    <lineage>
        <taxon>Eukaryota</taxon>
        <taxon>Metazoa</taxon>
        <taxon>Chordata</taxon>
        <taxon>Craniata</taxon>
        <taxon>Vertebrata</taxon>
        <taxon>Euteleostomi</taxon>
        <taxon>Amphibia</taxon>
        <taxon>Batrachia</taxon>
        <taxon>Anura</taxon>
        <taxon>Neobatrachia</taxon>
        <taxon>Ranoidea</taxon>
        <taxon>Pyxicephalidae</taxon>
        <taxon>Pyxicephalinae</taxon>
        <taxon>Pyxicephalus</taxon>
    </lineage>
</organism>
<dbReference type="InterPro" id="IPR020596">
    <property type="entry name" value="rRNA_Ade_Mease_Trfase_CS"/>
</dbReference>
<dbReference type="EMBL" id="DYDO01000005">
    <property type="protein sequence ID" value="DBA23884.1"/>
    <property type="molecule type" value="Genomic_DNA"/>
</dbReference>
<dbReference type="Pfam" id="PF13679">
    <property type="entry name" value="Methyltransf_32"/>
    <property type="match status" value="1"/>
</dbReference>
<reference evidence="2" key="1">
    <citation type="thesis" date="2020" institute="ProQuest LLC" country="789 East Eisenhower Parkway, Ann Arbor, MI, USA">
        <title>Comparative Genomics and Chromosome Evolution.</title>
        <authorList>
            <person name="Mudd A.B."/>
        </authorList>
    </citation>
    <scope>NUCLEOTIDE SEQUENCE</scope>
    <source>
        <strain evidence="2">1538</strain>
        <tissue evidence="2">Blood</tissue>
    </source>
</reference>
<dbReference type="PANTHER" id="PTHR12496">
    <property type="entry name" value="CGI-41 METHYLTRANSFERASE"/>
    <property type="match status" value="1"/>
</dbReference>
<gene>
    <name evidence="2" type="ORF">GDO54_011599</name>
</gene>
<dbReference type="AlphaFoldDB" id="A0AAV3A9N4"/>
<evidence type="ECO:0000313" key="3">
    <source>
        <dbReference type="Proteomes" id="UP001181693"/>
    </source>
</evidence>
<dbReference type="GO" id="GO:0000179">
    <property type="term" value="F:rRNA (adenine-N6,N6-)-dimethyltransferase activity"/>
    <property type="evidence" value="ECO:0007669"/>
    <property type="project" value="InterPro"/>
</dbReference>
<name>A0AAV3A9N4_PYXAD</name>
<dbReference type="CDD" id="cd02440">
    <property type="entry name" value="AdoMet_MTases"/>
    <property type="match status" value="1"/>
</dbReference>
<comment type="caution">
    <text evidence="2">The sequence shown here is derived from an EMBL/GenBank/DDBJ whole genome shotgun (WGS) entry which is preliminary data.</text>
</comment>
<dbReference type="Proteomes" id="UP001181693">
    <property type="component" value="Unassembled WGS sequence"/>
</dbReference>
<dbReference type="PROSITE" id="PS01131">
    <property type="entry name" value="RRNA_A_DIMETH"/>
    <property type="match status" value="1"/>
</dbReference>
<sequence length="442" mass="49387">MGFRSHIRSRNKRHAETITRILATYRHLTDSYIIEFFTDNLWGSLPESWRAVLSDLSAPQLANQLLADTNPAQVCYSSVWPLSLLALKVASHSLALGRTPRYERTGGHRERPAEFQYNHCQSSLLDPMFRKHVKPKKQHEIRQLSKLVRGLCDATRCQEVLDVGSGQGHLSRVLAFGLGLNVTAVEADRHLVNMAAKFDREILYMMKKEKIRLEKPPHNISGGIRGGRRILLSGLHACGDLSVAMLRHFARCPQIVGITSVGCCYMKLSTLEVPHPPGVWSADSGIREFGYPMSSWVSGLPGHKLSYKSREVACHAIEEFTQRLTGDTDILKTHCYRAVLETIIRSVDPARKRAGVQTIKKAHNLPFTEYARQGLERVGLDPDTPLDEAAVGQMLSQQQNVVVFFSLALLLAPLVETLILLDRMIFLQEQGQCSGGIQGIIP</sequence>
<dbReference type="PANTHER" id="PTHR12496:SF2">
    <property type="entry name" value="METHYLTRANSFERASE-LIKE PROTEIN 25B"/>
    <property type="match status" value="1"/>
</dbReference>
<dbReference type="SUPFAM" id="SSF53335">
    <property type="entry name" value="S-adenosyl-L-methionine-dependent methyltransferases"/>
    <property type="match status" value="1"/>
</dbReference>
<dbReference type="InterPro" id="IPR029063">
    <property type="entry name" value="SAM-dependent_MTases_sf"/>
</dbReference>
<evidence type="ECO:0000259" key="1">
    <source>
        <dbReference type="Pfam" id="PF13679"/>
    </source>
</evidence>
<accession>A0AAV3A9N4</accession>
<dbReference type="Gene3D" id="3.40.50.150">
    <property type="entry name" value="Vaccinia Virus protein VP39"/>
    <property type="match status" value="1"/>
</dbReference>
<feature type="domain" description="Methyltransferase" evidence="1">
    <location>
        <begin position="136"/>
        <end position="270"/>
    </location>
</feature>
<dbReference type="InterPro" id="IPR025714">
    <property type="entry name" value="Methyltranfer_dom"/>
</dbReference>